<evidence type="ECO:0000256" key="2">
    <source>
        <dbReference type="ARBA" id="ARBA00022741"/>
    </source>
</evidence>
<keyword evidence="3 9" id="KW-0067">ATP-binding</keyword>
<dbReference type="Pfam" id="PF00225">
    <property type="entry name" value="Kinesin"/>
    <property type="match status" value="1"/>
</dbReference>
<keyword evidence="6" id="KW-0963">Cytoplasm</keyword>
<dbReference type="PRINTS" id="PR00380">
    <property type="entry name" value="KINESINHEAVY"/>
</dbReference>
<proteinExistence type="inferred from homology"/>
<dbReference type="PROSITE" id="PS50067">
    <property type="entry name" value="KINESIN_MOTOR_2"/>
    <property type="match status" value="1"/>
</dbReference>
<evidence type="ECO:0000256" key="3">
    <source>
        <dbReference type="ARBA" id="ARBA00022840"/>
    </source>
</evidence>
<dbReference type="InterPro" id="IPR001752">
    <property type="entry name" value="Kinesin_motor_dom"/>
</dbReference>
<dbReference type="GO" id="GO:0000278">
    <property type="term" value="P:mitotic cell cycle"/>
    <property type="evidence" value="ECO:0007669"/>
    <property type="project" value="TreeGrafter"/>
</dbReference>
<dbReference type="PANTHER" id="PTHR47968">
    <property type="entry name" value="CENTROMERE PROTEIN E"/>
    <property type="match status" value="1"/>
</dbReference>
<evidence type="ECO:0000256" key="7">
    <source>
        <dbReference type="ARBA" id="ARBA00070169"/>
    </source>
</evidence>
<feature type="coiled-coil region" evidence="10">
    <location>
        <begin position="386"/>
        <end position="446"/>
    </location>
</feature>
<dbReference type="PROSITE" id="PS00411">
    <property type="entry name" value="KINESIN_MOTOR_1"/>
    <property type="match status" value="1"/>
</dbReference>
<feature type="coiled-coil region" evidence="10">
    <location>
        <begin position="1161"/>
        <end position="1195"/>
    </location>
</feature>
<feature type="coiled-coil region" evidence="10">
    <location>
        <begin position="780"/>
        <end position="807"/>
    </location>
</feature>
<dbReference type="GO" id="GO:0007018">
    <property type="term" value="P:microtubule-based movement"/>
    <property type="evidence" value="ECO:0007669"/>
    <property type="project" value="InterPro"/>
</dbReference>
<evidence type="ECO:0000256" key="8">
    <source>
        <dbReference type="ARBA" id="ARBA00081766"/>
    </source>
</evidence>
<feature type="coiled-coil region" evidence="10">
    <location>
        <begin position="1708"/>
        <end position="1756"/>
    </location>
</feature>
<evidence type="ECO:0000256" key="11">
    <source>
        <dbReference type="SAM" id="MobiDB-lite"/>
    </source>
</evidence>
<dbReference type="Gene3D" id="1.10.287.1490">
    <property type="match status" value="1"/>
</dbReference>
<dbReference type="GO" id="GO:0043515">
    <property type="term" value="F:kinetochore binding"/>
    <property type="evidence" value="ECO:0007669"/>
    <property type="project" value="UniProtKB-ARBA"/>
</dbReference>
<feature type="compositionally biased region" description="Basic and acidic residues" evidence="11">
    <location>
        <begin position="3807"/>
        <end position="3817"/>
    </location>
</feature>
<protein>
    <recommendedName>
        <fullName evidence="7">Centromere-associated protein E</fullName>
    </recommendedName>
    <alternativeName>
        <fullName evidence="8">Centromere protein E</fullName>
    </alternativeName>
</protein>
<dbReference type="CDD" id="cd01374">
    <property type="entry name" value="KISc_CENP_E"/>
    <property type="match status" value="1"/>
</dbReference>
<dbReference type="InterPro" id="IPR036961">
    <property type="entry name" value="Kinesin_motor_dom_sf"/>
</dbReference>
<organism evidence="13 14">
    <name type="scientific">Pleurodeles waltl</name>
    <name type="common">Iberian ribbed newt</name>
    <dbReference type="NCBI Taxonomy" id="8319"/>
    <lineage>
        <taxon>Eukaryota</taxon>
        <taxon>Metazoa</taxon>
        <taxon>Chordata</taxon>
        <taxon>Craniata</taxon>
        <taxon>Vertebrata</taxon>
        <taxon>Euteleostomi</taxon>
        <taxon>Amphibia</taxon>
        <taxon>Batrachia</taxon>
        <taxon>Caudata</taxon>
        <taxon>Salamandroidea</taxon>
        <taxon>Salamandridae</taxon>
        <taxon>Pleurodelinae</taxon>
        <taxon>Pleurodeles</taxon>
    </lineage>
</organism>
<feature type="coiled-coil region" evidence="10">
    <location>
        <begin position="1065"/>
        <end position="1131"/>
    </location>
</feature>
<feature type="coiled-coil region" evidence="10">
    <location>
        <begin position="3601"/>
        <end position="3628"/>
    </location>
</feature>
<keyword evidence="5 9" id="KW-0505">Motor protein</keyword>
<accession>A0AAV7WWD5</accession>
<feature type="binding site" evidence="9">
    <location>
        <begin position="131"/>
        <end position="138"/>
    </location>
    <ligand>
        <name>ATP</name>
        <dbReference type="ChEBI" id="CHEBI:30616"/>
    </ligand>
</feature>
<dbReference type="EMBL" id="JANPWB010000001">
    <property type="protein sequence ID" value="KAJ1217408.1"/>
    <property type="molecule type" value="Genomic_DNA"/>
</dbReference>
<dbReference type="InterPro" id="IPR019821">
    <property type="entry name" value="Kinesin_motor_CS"/>
</dbReference>
<evidence type="ECO:0000313" key="14">
    <source>
        <dbReference type="Proteomes" id="UP001066276"/>
    </source>
</evidence>
<feature type="coiled-coil region" evidence="10">
    <location>
        <begin position="578"/>
        <end position="605"/>
    </location>
</feature>
<dbReference type="Proteomes" id="UP001066276">
    <property type="component" value="Chromosome 1_1"/>
</dbReference>
<feature type="compositionally biased region" description="Polar residues" evidence="11">
    <location>
        <begin position="649"/>
        <end position="665"/>
    </location>
</feature>
<dbReference type="GO" id="GO:0007051">
    <property type="term" value="P:spindle organization"/>
    <property type="evidence" value="ECO:0007669"/>
    <property type="project" value="UniProtKB-ARBA"/>
</dbReference>
<dbReference type="GO" id="GO:0030071">
    <property type="term" value="P:regulation of mitotic metaphase/anaphase transition"/>
    <property type="evidence" value="ECO:0007669"/>
    <property type="project" value="UniProtKB-ARBA"/>
</dbReference>
<keyword evidence="14" id="KW-1185">Reference proteome</keyword>
<feature type="coiled-coil region" evidence="10">
    <location>
        <begin position="2796"/>
        <end position="2935"/>
    </location>
</feature>
<feature type="coiled-coil region" evidence="10">
    <location>
        <begin position="3661"/>
        <end position="3705"/>
    </location>
</feature>
<dbReference type="GO" id="GO:0005874">
    <property type="term" value="C:microtubule"/>
    <property type="evidence" value="ECO:0007669"/>
    <property type="project" value="TreeGrafter"/>
</dbReference>
<evidence type="ECO:0000256" key="1">
    <source>
        <dbReference type="ARBA" id="ARBA00004245"/>
    </source>
</evidence>
<feature type="coiled-coil region" evidence="10">
    <location>
        <begin position="1248"/>
        <end position="1666"/>
    </location>
</feature>
<feature type="coiled-coil region" evidence="10">
    <location>
        <begin position="1981"/>
        <end position="2292"/>
    </location>
</feature>
<dbReference type="GO" id="GO:0008608">
    <property type="term" value="P:attachment of spindle microtubules to kinetochore"/>
    <property type="evidence" value="ECO:0007669"/>
    <property type="project" value="UniProtKB-ARBA"/>
</dbReference>
<feature type="coiled-coil region" evidence="10">
    <location>
        <begin position="932"/>
        <end position="966"/>
    </location>
</feature>
<feature type="region of interest" description="Disordered" evidence="11">
    <location>
        <begin position="1"/>
        <end position="29"/>
    </location>
</feature>
<feature type="domain" description="Kinesin motor" evidence="12">
    <location>
        <begin position="49"/>
        <end position="377"/>
    </location>
</feature>
<dbReference type="InterPro" id="IPR027417">
    <property type="entry name" value="P-loop_NTPase"/>
</dbReference>
<evidence type="ECO:0000256" key="4">
    <source>
        <dbReference type="ARBA" id="ARBA00023054"/>
    </source>
</evidence>
<dbReference type="GO" id="GO:0140694">
    <property type="term" value="P:membraneless organelle assembly"/>
    <property type="evidence" value="ECO:0007669"/>
    <property type="project" value="UniProtKB-ARBA"/>
</dbReference>
<evidence type="ECO:0000256" key="10">
    <source>
        <dbReference type="SAM" id="Coils"/>
    </source>
</evidence>
<feature type="compositionally biased region" description="Polar residues" evidence="11">
    <location>
        <begin position="3745"/>
        <end position="3755"/>
    </location>
</feature>
<sequence>MTRHCGNEGDSNYAREQLIPGSAGSGESELHLSHFGETREFSTMAEEGAVKVCVRVRPLIQREKNKDQADSVSLCWKADGNSILQIDGTKSFSFDRVFHSDENTEEVYQEMAVPIINSAIQGYNGTIFAYGQTSSGKTYTMMGTNTSCGIIPQAIHDVFKVINEIPNREFLLRVSYMEIYNETVTDLLCDDRKKKPLEIREDMNRNVYVADLTEELVVLPQNVMDWIKKGEKNRHYGETKMNERSSRSHTIFRMIVESRERTGPANSENCDGAVMVSHLNLVDLAGSERASQTGAEGLRLKEGCNINRSLFILGQVIKKLSDGQAGGFINYRDSKLTRILQNSLGGNAKTVIICTITPVSFDETLSTLQFASTAKNMKNTPHVNEVLDDEALLKRYRKEILDLKKQLEELETSSETRAKPMAADERAQLLEEIKLLQIEKEERTRNLTKIVVIPSSHVSHEDLRAKRKRRVTWAPGKLANSLSSTDDFGIELNTSHISKRTKLSALQSLPEMDDSDVSEFDELSRTVDEGLFDIEWNPAIHLFHRERLFSCQTVSNESSQGLKQQSSASLSLEISPPKKELELKVESMENQLKLLVQEREAEIEQRDTLVMENSNLQQMIISKEQENSGIVKRLEMTVAELEQKLLAANKTNSSDYKPSCPSDSPDQLVEKQHPDSFEERAILEGKNAEMDSAWHDQVEASEAAGWQTELLSKHAEEKMVLEHKIMDLEDMIERMTSVQRQDNETQKCNEDFQESVQICEALMSEKENAFHELDIMREHFDSVVLENERLKHEINDLKVQLNEKKELSEFEMLEKEAQKEQEMQLMHEIATLKEIVENTEVYNRKTELDLDAKSNELTAKTKLLNEKENQIAELEKLVEKLQKKVRNIDMSVSMGSAEKFCEEIIQLKQSLLDAETVTKDAQKESAFLRSENLDLKEKMGDLSNTYSQMEKEVKLYKGQLESEKGRYKKMQVDLQKELQYAFHENTKLNSLLDGKVPKDLLSRLDLERSINDLKKQLDKVIEEKSDLEKEIVVLSEYKMLPNKVERLKKQVCEMSEELCVITAEKNELNLTLTDKESQIKILNEELGKAKEDLASIQPKFVMVQQECLELKQHFEAAQEEHQMKINEINQKPEFTQDAACETTFEETGDNSKEFQHLADRILAIEQEKQKLQLTLEAVQSERDQLKMDLEENIEMSIQVQEELRNSIEDQKRTAEYIEDLKSQIRAQMGMNDSTHNSEMKLTSLMEDLQKETRDKESAVSEKDELQQRMTSELQHLEEQLKASEAAWKTLESEKCDVVQQLHDLQEAATALIQEKHQLQQIQESVKAERDHIQENFQTNVKQLASLMEDLQKETREKESVLFEKTELQQRMTSELQQLEEQLKASEAALKILEDEKCDFVQQLHDLREGTTALIQEKHQLLQTLESMKAERDQLQENVEMNIKLCSSLAEELQEKNKEKEQIMLEKTELQLRLTSEVQLLEGRLKSCETALKAVEDEKHESVQQLEVLQEVTKAFKEEKRELQQIQESLEAERDQLQENLELNITQVSSLAAELQHKTKEKEQIMLEKTEMNQRLMLEIRNLQDQLKASESALATLEGEKCNIVQQLNDLQEAAAAFTQEKHLLQQMQETVKEEGDQLKYDVQMNVEQETDIQERISSEMQQLEEHIKGSESPLKAENEKCEVGNQLHPLERAVVAVTEDKPEWQLMQESLKAERDQLKEDVQRKIEQLSYLGEELQQKSQEKEHIVLEKTELQQKLTSEVLQLKEQLGASDAALKTLEGEKCVVMQQFRDLQEANTTFAQQRHELQQVHESLKTERDQLKDDVRKNFEQLSSLAEELQQKTQENEHIVLEKTELQHRLTSEVQQLEEQLKASNSALKTLEDEKVKVVQQLQDLQQAAATFTQEKRGLQQMQDSLKAERDELKDALEKNIEQLVGVKDELRMTQESFEQQKYLIDELQEQISHSSLAIQNTAGIQITSPVEEKLSALMEELKQKKNEKEQVLLEKKEKEQRLSYEMKQLEERLNASESKLEAVEREKCAAVQKLEELQKFADDTTEEKNELERIHGTLRVEQDHLVEDVQKYRKQSIEMEDALKVTREELEEQKRQGDELRRQISASTLNIQANSIEIKSVLSMEQKMSSLMEDLDHKTKEKEQVLDEKKELEKRLTAEVQQLEERLSASASTLETVIAEKCAAVQRLHELQEAVTVLTHDKNVLQQMQENLQMERDQLSEDKQERFKQLSSLMEELQQKTNEKEQVLNEKRQLEQRLSSEMKELEERLKASESTLETVQFENHTSTQKLQEIQQGAADLTRQTIELEQVQVALRAERDQLTEELQRTNIQVVSLMEEVQQKDKEKEQVLHEKKELERLTSAMQVLENQLKASHSKLKTVEDEKCDAVQKIHDLQEVVVALTQERNELQRRQETLQIERDHLSEDVQKRLEQLSNLREEMQQKINEKEDILCEKKELEQRLSSETKQLEERLKASESALESLQLEKCVNTQRQQEVQDGASDLTNLTQLLAELEQAQTTLKAERDQLSEEIERNVTQISSLVEELQQTHKEKEQIMNSKKEIEHRMSSEVQLLEERLKACETMLETVEGEKCNYIQKLRDLLERLTSLTLEKKELQYIQKAIQTERDQLCGDFQKLSSLMEDLQRKIIEQEHFLGEGKELKQVNQTLVSDVQHLKKELHTTVSALECVKEENVKVLQNVQELQNEVAAASLERDQLYQEKESLLIERDQLQEDLKGNVELSIETQDELRKRQEDLKQQKKLEIELRNKIAELSICIEENSDKIQTAGSLENKLSSLMEELQQKISEQKQLIGEREDLMKAKQTVVFEMQRLEEQLIASLAALECAKVESSDTANKLQELQNEVTALTLERDGIYQAKEALEAERDQLKEDIKENVALSIETQDELKKMQEDLKKQKELDVELRNKIAELLVSIQEKSDKIETAESLEITLSSMKDAMLQETKEKEQLFAEREKLMQEHQNLTACVQQLEDQLKTSESRMETLRGKNNSEVAKLKEQMIIVTQEKDELHLINEAFSAEIDELKNKMHSNTDMSVEAEEALRIAQEELKQQKCHMDELQNQVEAYSLSLQEKSVALQTALSLEEKFEIELKNAKVEVLLVQQKLEEVNTLLAEKESRVTGLLNQLSSQDHLLSQHSQELRAEVNRNKDLSEQLVLLEEEIAALQAKQNKPASKTDDEIAKHIAILEDKNKQFKVLLEKFSCMFTEYNNYLDRFSQDLHKEVISQKELMDAVNASLSSTLSRPFERLKADNLKLNSQIQTVVNKLKFVCNTKVMDDQYALISNFQMDWSNAKKKQIDLELQCAQKHGSTWEAASEQLKKKELQCLDEFIQKSVLIQQLEMDLSEIEKGIESVLPDLQQELNARKEFMEWLHSFSETSSDAVKINAGLQEENKRLVQFILLQNEKLKTFGKFKTIKAKDYSKLCNELLQEKDENNKELLKILHNDALGGGGHIAVEENQRLFSKLHAAQEELKKSQIKIQNLEHELNEAQHDAKENEKKATSLEKQLAFELNKLQAKLGDREQNLKAALSEIQALQVKLETGCKPYMEEIDQLKTQLVKMSMEKTKLSKYTDQEIAFLKSSVEDKEEQIRKLREQLRRAYQDQDSTVVVEKQTSEPSNVALTCGGGSGIVQSTAVLIMKQEKANLERELVQQKKKYERLLRNEAQLKVENQKLKEATRNYLISPEEEASQKPIPTPSGKSEAPVGSKDQVPSKCHESATQETIILDSPKSSIFDSRSKALSLPRPTQFFDNSSFGTISDAKPTETVPEKDPNDECWFAPSKSEKAQECRPS</sequence>
<dbReference type="SUPFAM" id="SSF52540">
    <property type="entry name" value="P-loop containing nucleoside triphosphate hydrolases"/>
    <property type="match status" value="1"/>
</dbReference>
<feature type="region of interest" description="Disordered" evidence="11">
    <location>
        <begin position="3705"/>
        <end position="3755"/>
    </location>
</feature>
<feature type="region of interest" description="Disordered" evidence="11">
    <location>
        <begin position="649"/>
        <end position="673"/>
    </location>
</feature>
<feature type="coiled-coil region" evidence="10">
    <location>
        <begin position="3443"/>
        <end position="3557"/>
    </location>
</feature>
<comment type="caution">
    <text evidence="13">The sequence shown here is derived from an EMBL/GenBank/DDBJ whole genome shotgun (WGS) entry which is preliminary data.</text>
</comment>
<comment type="similarity">
    <text evidence="9">Belongs to the TRAFAC class myosin-kinesin ATPase superfamily. Kinesin family.</text>
</comment>
<feature type="coiled-coil region" evidence="10">
    <location>
        <begin position="1803"/>
        <end position="1943"/>
    </location>
</feature>
<dbReference type="FunFam" id="3.40.850.10:FF:000026">
    <property type="entry name" value="Centromere-associated protein E"/>
    <property type="match status" value="1"/>
</dbReference>
<feature type="region of interest" description="Disordered" evidence="11">
    <location>
        <begin position="3768"/>
        <end position="3817"/>
    </location>
</feature>
<dbReference type="PANTHER" id="PTHR47968:SF75">
    <property type="entry name" value="CENTROMERE-ASSOCIATED PROTEIN E"/>
    <property type="match status" value="1"/>
</dbReference>
<keyword evidence="4 10" id="KW-0175">Coiled coil</keyword>
<dbReference type="GO" id="GO:0005524">
    <property type="term" value="F:ATP binding"/>
    <property type="evidence" value="ECO:0007669"/>
    <property type="project" value="UniProtKB-UniRule"/>
</dbReference>
<feature type="coiled-coil region" evidence="10">
    <location>
        <begin position="3132"/>
        <end position="3194"/>
    </location>
</feature>
<dbReference type="SMART" id="SM00129">
    <property type="entry name" value="KISc"/>
    <property type="match status" value="1"/>
</dbReference>
<evidence type="ECO:0000313" key="13">
    <source>
        <dbReference type="EMBL" id="KAJ1217408.1"/>
    </source>
</evidence>
<name>A0AAV7WWD5_PLEWA</name>
<dbReference type="GO" id="GO:0003777">
    <property type="term" value="F:microtubule motor activity"/>
    <property type="evidence" value="ECO:0007669"/>
    <property type="project" value="InterPro"/>
</dbReference>
<dbReference type="InterPro" id="IPR027640">
    <property type="entry name" value="Kinesin-like_fam"/>
</dbReference>
<evidence type="ECO:0000259" key="12">
    <source>
        <dbReference type="PROSITE" id="PS50067"/>
    </source>
</evidence>
<dbReference type="GO" id="GO:0000280">
    <property type="term" value="P:nuclear division"/>
    <property type="evidence" value="ECO:0007669"/>
    <property type="project" value="UniProtKB-ARBA"/>
</dbReference>
<dbReference type="GO" id="GO:0000779">
    <property type="term" value="C:condensed chromosome, centromeric region"/>
    <property type="evidence" value="ECO:0007669"/>
    <property type="project" value="UniProtKB-ARBA"/>
</dbReference>
<feature type="coiled-coil region" evidence="10">
    <location>
        <begin position="1003"/>
        <end position="1030"/>
    </location>
</feature>
<gene>
    <name evidence="13" type="ORF">NDU88_005002</name>
</gene>
<feature type="coiled-coil region" evidence="10">
    <location>
        <begin position="2967"/>
        <end position="3103"/>
    </location>
</feature>
<feature type="coiled-coil region" evidence="10">
    <location>
        <begin position="2317"/>
        <end position="2600"/>
    </location>
</feature>
<keyword evidence="2 9" id="KW-0547">Nucleotide-binding</keyword>
<keyword evidence="6" id="KW-0206">Cytoskeleton</keyword>
<evidence type="ECO:0000256" key="6">
    <source>
        <dbReference type="ARBA" id="ARBA00023212"/>
    </source>
</evidence>
<dbReference type="GO" id="GO:0008017">
    <property type="term" value="F:microtubule binding"/>
    <property type="evidence" value="ECO:0007669"/>
    <property type="project" value="InterPro"/>
</dbReference>
<feature type="coiled-coil region" evidence="10">
    <location>
        <begin position="850"/>
        <end position="891"/>
    </location>
</feature>
<comment type="subcellular location">
    <subcellularLocation>
        <location evidence="1">Cytoplasm</location>
        <location evidence="1">Cytoskeleton</location>
    </subcellularLocation>
</comment>
<dbReference type="Gene3D" id="3.40.850.10">
    <property type="entry name" value="Kinesin motor domain"/>
    <property type="match status" value="1"/>
</dbReference>
<evidence type="ECO:0000256" key="5">
    <source>
        <dbReference type="ARBA" id="ARBA00023175"/>
    </source>
</evidence>
<evidence type="ECO:0000256" key="9">
    <source>
        <dbReference type="PROSITE-ProRule" id="PRU00283"/>
    </source>
</evidence>
<feature type="coiled-coil region" evidence="10">
    <location>
        <begin position="2695"/>
        <end position="2743"/>
    </location>
</feature>
<reference evidence="13" key="1">
    <citation type="journal article" date="2022" name="bioRxiv">
        <title>Sequencing and chromosome-scale assembly of the giantPleurodeles waltlgenome.</title>
        <authorList>
            <person name="Brown T."/>
            <person name="Elewa A."/>
            <person name="Iarovenko S."/>
            <person name="Subramanian E."/>
            <person name="Araus A.J."/>
            <person name="Petzold A."/>
            <person name="Susuki M."/>
            <person name="Suzuki K.-i.T."/>
            <person name="Hayashi T."/>
            <person name="Toyoda A."/>
            <person name="Oliveira C."/>
            <person name="Osipova E."/>
            <person name="Leigh N.D."/>
            <person name="Simon A."/>
            <person name="Yun M.H."/>
        </authorList>
    </citation>
    <scope>NUCLEOTIDE SEQUENCE</scope>
    <source>
        <strain evidence="13">20211129_DDA</strain>
        <tissue evidence="13">Liver</tissue>
    </source>
</reference>